<protein>
    <submittedName>
        <fullName evidence="5">Secreted protein (Por secretion system target)</fullName>
    </submittedName>
</protein>
<feature type="domain" description="T9SS-like galactose binding" evidence="4">
    <location>
        <begin position="132"/>
        <end position="253"/>
    </location>
</feature>
<reference evidence="5 6" key="1">
    <citation type="submission" date="2019-03" db="EMBL/GenBank/DDBJ databases">
        <title>Genomic Encyclopedia of Type Strains, Phase III (KMG-III): the genomes of soil and plant-associated and newly described type strains.</title>
        <authorList>
            <person name="Whitman W."/>
        </authorList>
    </citation>
    <scope>NUCLEOTIDE SEQUENCE [LARGE SCALE GENOMIC DNA]</scope>
    <source>
        <strain evidence="5 6">CGMCC 1.10957</strain>
    </source>
</reference>
<evidence type="ECO:0000313" key="5">
    <source>
        <dbReference type="EMBL" id="TDY12624.1"/>
    </source>
</evidence>
<evidence type="ECO:0000256" key="2">
    <source>
        <dbReference type="SAM" id="SignalP"/>
    </source>
</evidence>
<proteinExistence type="predicted"/>
<dbReference type="Gene3D" id="2.60.120.380">
    <property type="match status" value="1"/>
</dbReference>
<organism evidence="5 6">
    <name type="scientific">Meridianimaribacter flavus</name>
    <dbReference type="NCBI Taxonomy" id="571115"/>
    <lineage>
        <taxon>Bacteria</taxon>
        <taxon>Pseudomonadati</taxon>
        <taxon>Bacteroidota</taxon>
        <taxon>Flavobacteriia</taxon>
        <taxon>Flavobacteriales</taxon>
        <taxon>Flavobacteriaceae</taxon>
        <taxon>Meridianimaribacter</taxon>
    </lineage>
</organism>
<dbReference type="InterPro" id="IPR056600">
    <property type="entry name" value="GBD_T9SS_assoc"/>
</dbReference>
<comment type="caution">
    <text evidence="5">The sequence shown here is derived from an EMBL/GenBank/DDBJ whole genome shotgun (WGS) entry which is preliminary data.</text>
</comment>
<dbReference type="EMBL" id="SOQZ01000002">
    <property type="protein sequence ID" value="TDY12624.1"/>
    <property type="molecule type" value="Genomic_DNA"/>
</dbReference>
<keyword evidence="6" id="KW-1185">Reference proteome</keyword>
<gene>
    <name evidence="5" type="ORF">A8975_1390</name>
</gene>
<sequence>MKKITLLAFCLFLTNIYVQAQCNFTSQFPTETYSALNSGSIEQISSCSSFGEFSVVDNLNIGDEYQFDGDGGYITITDAADGTTVLSHGASPLSWVSTAVEVEVHWAENAVCDIDFNCHVTTVQNLDSTGLSNDDCATAQSIIQETGVASAGAASATSGTIDSATSSGMSAQSCGGTPNDDVWYSFEALTSNVTLTLELDNFDGIIELYSGSCGSLSAVSCADNTEGGPALETINSTSLVVGETYYVRVFQWGPGSTTGKTFDLKIWSSDTLGVDEVESENAFTYFPNPVKNELNLKAQSNIQNVSIYNMLGQEVVRTAPNSLQSEVSMSNLSNGAYFVKVTINDVTETIRIIKQ</sequence>
<dbReference type="Pfam" id="PF23759">
    <property type="entry name" value="GBD_T9SS_assoc"/>
    <property type="match status" value="1"/>
</dbReference>
<evidence type="ECO:0000259" key="3">
    <source>
        <dbReference type="Pfam" id="PF18962"/>
    </source>
</evidence>
<dbReference type="RefSeq" id="WP_134199306.1">
    <property type="nucleotide sequence ID" value="NZ_SOQZ01000002.1"/>
</dbReference>
<accession>A0ABY2G7X1</accession>
<dbReference type="InterPro" id="IPR026444">
    <property type="entry name" value="Secre_tail"/>
</dbReference>
<name>A0ABY2G7X1_9FLAO</name>
<feature type="domain" description="Secretion system C-terminal sorting" evidence="3">
    <location>
        <begin position="286"/>
        <end position="349"/>
    </location>
</feature>
<feature type="chain" id="PRO_5045070391" evidence="2">
    <location>
        <begin position="21"/>
        <end position="355"/>
    </location>
</feature>
<evidence type="ECO:0000313" key="6">
    <source>
        <dbReference type="Proteomes" id="UP000294930"/>
    </source>
</evidence>
<dbReference type="Pfam" id="PF18962">
    <property type="entry name" value="Por_Secre_tail"/>
    <property type="match status" value="1"/>
</dbReference>
<dbReference type="NCBIfam" id="TIGR04183">
    <property type="entry name" value="Por_Secre_tail"/>
    <property type="match status" value="1"/>
</dbReference>
<feature type="signal peptide" evidence="2">
    <location>
        <begin position="1"/>
        <end position="20"/>
    </location>
</feature>
<keyword evidence="1 2" id="KW-0732">Signal</keyword>
<dbReference type="Proteomes" id="UP000294930">
    <property type="component" value="Unassembled WGS sequence"/>
</dbReference>
<evidence type="ECO:0000256" key="1">
    <source>
        <dbReference type="ARBA" id="ARBA00022729"/>
    </source>
</evidence>
<evidence type="ECO:0000259" key="4">
    <source>
        <dbReference type="Pfam" id="PF23759"/>
    </source>
</evidence>